<accession>A0ABT0Q4N9</accession>
<gene>
    <name evidence="2" type="ORF">M3P21_14840</name>
</gene>
<organism evidence="2 3">
    <name type="scientific">Ruegeria spongiae</name>
    <dbReference type="NCBI Taxonomy" id="2942209"/>
    <lineage>
        <taxon>Bacteria</taxon>
        <taxon>Pseudomonadati</taxon>
        <taxon>Pseudomonadota</taxon>
        <taxon>Alphaproteobacteria</taxon>
        <taxon>Rhodobacterales</taxon>
        <taxon>Roseobacteraceae</taxon>
        <taxon>Ruegeria</taxon>
    </lineage>
</organism>
<reference evidence="2" key="1">
    <citation type="submission" date="2022-05" db="EMBL/GenBank/DDBJ databases">
        <authorList>
            <person name="Park J.-S."/>
        </authorList>
    </citation>
    <scope>NUCLEOTIDE SEQUENCE</scope>
    <source>
        <strain evidence="2">2012CJ41-6</strain>
    </source>
</reference>
<sequence length="142" mass="16194">MKIGKLDTLVRASEARYLIEYEKIRSLVEREAAIGQRLAELAAHSRRASQTDAGYAQSGAHARWESWAGQMATVLNTELAQIRAQRQRLDTEMRRAFARHTALKSLNKSDMARRKQDRDAVKRTQLEQLVVICSLQDRWASG</sequence>
<evidence type="ECO:0000313" key="3">
    <source>
        <dbReference type="Proteomes" id="UP001203880"/>
    </source>
</evidence>
<keyword evidence="1" id="KW-0175">Coiled coil</keyword>
<evidence type="ECO:0000256" key="1">
    <source>
        <dbReference type="SAM" id="Coils"/>
    </source>
</evidence>
<evidence type="ECO:0008006" key="4">
    <source>
        <dbReference type="Google" id="ProtNLM"/>
    </source>
</evidence>
<dbReference type="RefSeq" id="WP_249711016.1">
    <property type="nucleotide sequence ID" value="NZ_JAMFMB010000019.1"/>
</dbReference>
<evidence type="ECO:0000313" key="2">
    <source>
        <dbReference type="EMBL" id="MCL6284808.1"/>
    </source>
</evidence>
<dbReference type="Proteomes" id="UP001203880">
    <property type="component" value="Unassembled WGS sequence"/>
</dbReference>
<feature type="coiled-coil region" evidence="1">
    <location>
        <begin position="72"/>
        <end position="99"/>
    </location>
</feature>
<protein>
    <recommendedName>
        <fullName evidence="4">Flagellar FliJ protein</fullName>
    </recommendedName>
</protein>
<proteinExistence type="predicted"/>
<keyword evidence="3" id="KW-1185">Reference proteome</keyword>
<dbReference type="EMBL" id="JAMFMB010000019">
    <property type="protein sequence ID" value="MCL6284808.1"/>
    <property type="molecule type" value="Genomic_DNA"/>
</dbReference>
<comment type="caution">
    <text evidence="2">The sequence shown here is derived from an EMBL/GenBank/DDBJ whole genome shotgun (WGS) entry which is preliminary data.</text>
</comment>
<name>A0ABT0Q4N9_9RHOB</name>